<evidence type="ECO:0000256" key="1">
    <source>
        <dbReference type="ARBA" id="ARBA00007865"/>
    </source>
</evidence>
<evidence type="ECO:0000313" key="3">
    <source>
        <dbReference type="Proteomes" id="UP000308652"/>
    </source>
</evidence>
<dbReference type="InterPro" id="IPR037175">
    <property type="entry name" value="KFase_sf"/>
</dbReference>
<dbReference type="SUPFAM" id="SSF102198">
    <property type="entry name" value="Putative cyclase"/>
    <property type="match status" value="1"/>
</dbReference>
<sequence length="224" mass="24171">MSSQIIELSHLLGVGVQIYPGDTAFDCRLVATTERDGYNVRALSLGSHTGTHIDAPFHFFADGRTIEQIALSELIGPAVLIDLSEKGLQPRQKITWADLEPWKGQMKNGSIVLLNTGWSKRYWKSAAYYDHPYFSKDAAEGIWATGVRVVGFDTLNPDETPINGVGGNDGFGFHEVILGRSGIIAENLTNLEALAAKNTVVSLIPLNLAGSDGSPVRAFAVESS</sequence>
<organism evidence="2 3">
    <name type="scientific">Crucibulum laeve</name>
    <dbReference type="NCBI Taxonomy" id="68775"/>
    <lineage>
        <taxon>Eukaryota</taxon>
        <taxon>Fungi</taxon>
        <taxon>Dikarya</taxon>
        <taxon>Basidiomycota</taxon>
        <taxon>Agaricomycotina</taxon>
        <taxon>Agaricomycetes</taxon>
        <taxon>Agaricomycetidae</taxon>
        <taxon>Agaricales</taxon>
        <taxon>Agaricineae</taxon>
        <taxon>Nidulariaceae</taxon>
        <taxon>Crucibulum</taxon>
    </lineage>
</organism>
<dbReference type="Pfam" id="PF04199">
    <property type="entry name" value="Cyclase"/>
    <property type="match status" value="1"/>
</dbReference>
<dbReference type="Gene3D" id="3.50.30.50">
    <property type="entry name" value="Putative cyclase"/>
    <property type="match status" value="1"/>
</dbReference>
<proteinExistence type="inferred from homology"/>
<dbReference type="PANTHER" id="PTHR31118">
    <property type="entry name" value="CYCLASE-LIKE PROTEIN 2"/>
    <property type="match status" value="1"/>
</dbReference>
<evidence type="ECO:0000313" key="2">
    <source>
        <dbReference type="EMBL" id="TFK45037.1"/>
    </source>
</evidence>
<name>A0A5C3MJF6_9AGAR</name>
<accession>A0A5C3MJF6</accession>
<dbReference type="OrthoDB" id="7108654at2759"/>
<comment type="similarity">
    <text evidence="1">Belongs to the Cyclase 1 superfamily.</text>
</comment>
<gene>
    <name evidence="2" type="ORF">BDQ12DRAFT_674008</name>
</gene>
<dbReference type="Proteomes" id="UP000308652">
    <property type="component" value="Unassembled WGS sequence"/>
</dbReference>
<dbReference type="GO" id="GO:0004061">
    <property type="term" value="F:arylformamidase activity"/>
    <property type="evidence" value="ECO:0007669"/>
    <property type="project" value="InterPro"/>
</dbReference>
<protein>
    <submittedName>
        <fullName evidence="2">Putative cyclase</fullName>
    </submittedName>
</protein>
<dbReference type="AlphaFoldDB" id="A0A5C3MJF6"/>
<reference evidence="2 3" key="1">
    <citation type="journal article" date="2019" name="Nat. Ecol. Evol.">
        <title>Megaphylogeny resolves global patterns of mushroom evolution.</title>
        <authorList>
            <person name="Varga T."/>
            <person name="Krizsan K."/>
            <person name="Foldi C."/>
            <person name="Dima B."/>
            <person name="Sanchez-Garcia M."/>
            <person name="Sanchez-Ramirez S."/>
            <person name="Szollosi G.J."/>
            <person name="Szarkandi J.G."/>
            <person name="Papp V."/>
            <person name="Albert L."/>
            <person name="Andreopoulos W."/>
            <person name="Angelini C."/>
            <person name="Antonin V."/>
            <person name="Barry K.W."/>
            <person name="Bougher N.L."/>
            <person name="Buchanan P."/>
            <person name="Buyck B."/>
            <person name="Bense V."/>
            <person name="Catcheside P."/>
            <person name="Chovatia M."/>
            <person name="Cooper J."/>
            <person name="Damon W."/>
            <person name="Desjardin D."/>
            <person name="Finy P."/>
            <person name="Geml J."/>
            <person name="Haridas S."/>
            <person name="Hughes K."/>
            <person name="Justo A."/>
            <person name="Karasinski D."/>
            <person name="Kautmanova I."/>
            <person name="Kiss B."/>
            <person name="Kocsube S."/>
            <person name="Kotiranta H."/>
            <person name="LaButti K.M."/>
            <person name="Lechner B.E."/>
            <person name="Liimatainen K."/>
            <person name="Lipzen A."/>
            <person name="Lukacs Z."/>
            <person name="Mihaltcheva S."/>
            <person name="Morgado L.N."/>
            <person name="Niskanen T."/>
            <person name="Noordeloos M.E."/>
            <person name="Ohm R.A."/>
            <person name="Ortiz-Santana B."/>
            <person name="Ovrebo C."/>
            <person name="Racz N."/>
            <person name="Riley R."/>
            <person name="Savchenko A."/>
            <person name="Shiryaev A."/>
            <person name="Soop K."/>
            <person name="Spirin V."/>
            <person name="Szebenyi C."/>
            <person name="Tomsovsky M."/>
            <person name="Tulloss R.E."/>
            <person name="Uehling J."/>
            <person name="Grigoriev I.V."/>
            <person name="Vagvolgyi C."/>
            <person name="Papp T."/>
            <person name="Martin F.M."/>
            <person name="Miettinen O."/>
            <person name="Hibbett D.S."/>
            <person name="Nagy L.G."/>
        </authorList>
    </citation>
    <scope>NUCLEOTIDE SEQUENCE [LARGE SCALE GENOMIC DNA]</scope>
    <source>
        <strain evidence="2 3">CBS 166.37</strain>
    </source>
</reference>
<dbReference type="STRING" id="68775.A0A5C3MJF6"/>
<dbReference type="EMBL" id="ML213590">
    <property type="protein sequence ID" value="TFK45037.1"/>
    <property type="molecule type" value="Genomic_DNA"/>
</dbReference>
<dbReference type="GO" id="GO:0019441">
    <property type="term" value="P:L-tryptophan catabolic process to kynurenine"/>
    <property type="evidence" value="ECO:0007669"/>
    <property type="project" value="InterPro"/>
</dbReference>
<keyword evidence="3" id="KW-1185">Reference proteome</keyword>
<dbReference type="PANTHER" id="PTHR31118:SF12">
    <property type="entry name" value="CYCLASE-LIKE PROTEIN 2"/>
    <property type="match status" value="1"/>
</dbReference>
<dbReference type="InterPro" id="IPR007325">
    <property type="entry name" value="KFase/CYL"/>
</dbReference>